<dbReference type="CDD" id="cd00067">
    <property type="entry name" value="GAL4"/>
    <property type="match status" value="1"/>
</dbReference>
<name>A0A0F7U162_PENBI</name>
<dbReference type="Pfam" id="PF04082">
    <property type="entry name" value="Fungal_trans"/>
    <property type="match status" value="1"/>
</dbReference>
<dbReference type="EMBL" id="CDHK01000009">
    <property type="protein sequence ID" value="CEJ61002.1"/>
    <property type="molecule type" value="Genomic_DNA"/>
</dbReference>
<keyword evidence="3" id="KW-0805">Transcription regulation</keyword>
<dbReference type="InterPro" id="IPR036864">
    <property type="entry name" value="Zn2-C6_fun-type_DNA-bd_sf"/>
</dbReference>
<dbReference type="Pfam" id="PF00172">
    <property type="entry name" value="Zn_clus"/>
    <property type="match status" value="1"/>
</dbReference>
<dbReference type="GO" id="GO:0008270">
    <property type="term" value="F:zinc ion binding"/>
    <property type="evidence" value="ECO:0007669"/>
    <property type="project" value="InterPro"/>
</dbReference>
<evidence type="ECO:0000256" key="5">
    <source>
        <dbReference type="ARBA" id="ARBA00023163"/>
    </source>
</evidence>
<evidence type="ECO:0000256" key="2">
    <source>
        <dbReference type="ARBA" id="ARBA00022723"/>
    </source>
</evidence>
<dbReference type="CDD" id="cd12148">
    <property type="entry name" value="fungal_TF_MHR"/>
    <property type="match status" value="1"/>
</dbReference>
<sequence length="574" mass="64975">MENRDRPQLNDNACTWCRRRKLKCDRNQPRCGLCLRLGKDCIYKAMSKRSSPKRKLLQDLDIRLTKIEELLKEKHYCPELQLSSSSSLPENQHNIPLSGHFDFPLSQSPRFESSLFDPTQHFANGIEACLASHTHFKVISGTPGASHSKSVGSGSGEQLPSKDLIRALDNIFFEKVYPSIPIIHPRRFFVNSSLSASSRPSLALRYMIWCHAALSSDRYYSLHGEFYQCARKYVELGETTESFGQSIVTMSQCQASILLSIYEFRLLFIPRAWVSIGKTSNLILTAGLNQLDGPTQDVTMCIPPPKDWVEREERRRIFWMAFCIDSYASIGTGRPMTIDETSIITTLPASEQSFLECKPERTLQLCEIFAGDGASTLSSFAYVCVAASLLKRSCPRNRRMPEQGNDGGVSEPARQQPQIYDEILIPIFQHLPGHFRLPSSMNDVNVFFSNLCVHASTIWYHQEAVILGKTCQVLDWYKMENNQRCLLAASQIVSLTRVIRDLDPSKCNTFIPFPLFLAARVFVQHLRSQPDNPTIRSLLQYIVSILNLMKGRHPLAGLFLRELDVSIVPASGQQ</sequence>
<keyword evidence="2" id="KW-0479">Metal-binding</keyword>
<dbReference type="Gene3D" id="4.10.240.10">
    <property type="entry name" value="Zn(2)-C6 fungal-type DNA-binding domain"/>
    <property type="match status" value="1"/>
</dbReference>
<keyword evidence="4" id="KW-0238">DNA-binding</keyword>
<evidence type="ECO:0000259" key="7">
    <source>
        <dbReference type="PROSITE" id="PS50048"/>
    </source>
</evidence>
<protein>
    <recommendedName>
        <fullName evidence="7">Zn(2)-C6 fungal-type domain-containing protein</fullName>
    </recommendedName>
</protein>
<dbReference type="InterPro" id="IPR001138">
    <property type="entry name" value="Zn2Cys6_DnaBD"/>
</dbReference>
<dbReference type="Proteomes" id="UP000042958">
    <property type="component" value="Unassembled WGS sequence"/>
</dbReference>
<dbReference type="OrthoDB" id="4356994at2759"/>
<dbReference type="AlphaFoldDB" id="A0A0F7U162"/>
<evidence type="ECO:0000313" key="8">
    <source>
        <dbReference type="EMBL" id="CEJ61002.1"/>
    </source>
</evidence>
<dbReference type="GO" id="GO:0003677">
    <property type="term" value="F:DNA binding"/>
    <property type="evidence" value="ECO:0007669"/>
    <property type="project" value="UniProtKB-KW"/>
</dbReference>
<evidence type="ECO:0000313" key="9">
    <source>
        <dbReference type="Proteomes" id="UP000042958"/>
    </source>
</evidence>
<dbReference type="PROSITE" id="PS00463">
    <property type="entry name" value="ZN2_CY6_FUNGAL_1"/>
    <property type="match status" value="1"/>
</dbReference>
<evidence type="ECO:0000256" key="1">
    <source>
        <dbReference type="ARBA" id="ARBA00004123"/>
    </source>
</evidence>
<accession>A0A0F7U162</accession>
<organism evidence="8 9">
    <name type="scientific">Penicillium brasilianum</name>
    <dbReference type="NCBI Taxonomy" id="104259"/>
    <lineage>
        <taxon>Eukaryota</taxon>
        <taxon>Fungi</taxon>
        <taxon>Dikarya</taxon>
        <taxon>Ascomycota</taxon>
        <taxon>Pezizomycotina</taxon>
        <taxon>Eurotiomycetes</taxon>
        <taxon>Eurotiomycetidae</taxon>
        <taxon>Eurotiales</taxon>
        <taxon>Aspergillaceae</taxon>
        <taxon>Penicillium</taxon>
    </lineage>
</organism>
<dbReference type="GO" id="GO:0000981">
    <property type="term" value="F:DNA-binding transcription factor activity, RNA polymerase II-specific"/>
    <property type="evidence" value="ECO:0007669"/>
    <property type="project" value="InterPro"/>
</dbReference>
<evidence type="ECO:0000256" key="3">
    <source>
        <dbReference type="ARBA" id="ARBA00023015"/>
    </source>
</evidence>
<dbReference type="GO" id="GO:0005634">
    <property type="term" value="C:nucleus"/>
    <property type="evidence" value="ECO:0007669"/>
    <property type="project" value="UniProtKB-SubCell"/>
</dbReference>
<evidence type="ECO:0000256" key="4">
    <source>
        <dbReference type="ARBA" id="ARBA00023125"/>
    </source>
</evidence>
<dbReference type="InterPro" id="IPR007219">
    <property type="entry name" value="XnlR_reg_dom"/>
</dbReference>
<dbReference type="PANTHER" id="PTHR47338:SF10">
    <property type="entry name" value="TRANSCRIPTION FACTOR DOMAIN-CONTAINING PROTEIN-RELATED"/>
    <property type="match status" value="1"/>
</dbReference>
<dbReference type="SMART" id="SM00066">
    <property type="entry name" value="GAL4"/>
    <property type="match status" value="1"/>
</dbReference>
<dbReference type="InterPro" id="IPR050815">
    <property type="entry name" value="TF_fung"/>
</dbReference>
<dbReference type="PROSITE" id="PS50048">
    <property type="entry name" value="ZN2_CY6_FUNGAL_2"/>
    <property type="match status" value="1"/>
</dbReference>
<comment type="subcellular location">
    <subcellularLocation>
        <location evidence="1">Nucleus</location>
    </subcellularLocation>
</comment>
<dbReference type="SMART" id="SM00906">
    <property type="entry name" value="Fungal_trans"/>
    <property type="match status" value="1"/>
</dbReference>
<keyword evidence="5" id="KW-0804">Transcription</keyword>
<reference evidence="9" key="1">
    <citation type="journal article" date="2015" name="Genome Announc.">
        <title>Draft genome sequence of the fungus Penicillium brasilianum MG11.</title>
        <authorList>
            <person name="Horn F."/>
            <person name="Linde J."/>
            <person name="Mattern D.J."/>
            <person name="Walther G."/>
            <person name="Guthke R."/>
            <person name="Brakhage A.A."/>
            <person name="Valiante V."/>
        </authorList>
    </citation>
    <scope>NUCLEOTIDE SEQUENCE [LARGE SCALE GENOMIC DNA]</scope>
    <source>
        <strain evidence="9">MG11</strain>
    </source>
</reference>
<feature type="domain" description="Zn(2)-C6 fungal-type" evidence="7">
    <location>
        <begin position="13"/>
        <end position="43"/>
    </location>
</feature>
<dbReference type="STRING" id="104259.A0A0F7U162"/>
<dbReference type="SUPFAM" id="SSF57701">
    <property type="entry name" value="Zn2/Cys6 DNA-binding domain"/>
    <property type="match status" value="1"/>
</dbReference>
<keyword evidence="9" id="KW-1185">Reference proteome</keyword>
<evidence type="ECO:0000256" key="6">
    <source>
        <dbReference type="ARBA" id="ARBA00023242"/>
    </source>
</evidence>
<gene>
    <name evidence="8" type="ORF">PMG11_09551</name>
</gene>
<keyword evidence="6" id="KW-0539">Nucleus</keyword>
<dbReference type="GO" id="GO:0006351">
    <property type="term" value="P:DNA-templated transcription"/>
    <property type="evidence" value="ECO:0007669"/>
    <property type="project" value="InterPro"/>
</dbReference>
<proteinExistence type="predicted"/>
<dbReference type="PANTHER" id="PTHR47338">
    <property type="entry name" value="ZN(II)2CYS6 TRANSCRIPTION FACTOR (EUROFUNG)-RELATED"/>
    <property type="match status" value="1"/>
</dbReference>